<dbReference type="Pfam" id="PF07695">
    <property type="entry name" value="7TMR-DISM_7TM"/>
    <property type="match status" value="1"/>
</dbReference>
<dbReference type="KEGG" id="rsb:RS694_18535"/>
<evidence type="ECO:0000256" key="2">
    <source>
        <dbReference type="ARBA" id="ARBA00012438"/>
    </source>
</evidence>
<dbReference type="PRINTS" id="PR00344">
    <property type="entry name" value="BCTRLSENSOR"/>
</dbReference>
<dbReference type="CDD" id="cd00082">
    <property type="entry name" value="HisKA"/>
    <property type="match status" value="1"/>
</dbReference>
<keyword evidence="6" id="KW-0472">Membrane</keyword>
<keyword evidence="5" id="KW-0418">Kinase</keyword>
<feature type="transmembrane region" description="Helical" evidence="6">
    <location>
        <begin position="168"/>
        <end position="189"/>
    </location>
</feature>
<organism evidence="8 9">
    <name type="scientific">Rhodoferax saidenbachensis</name>
    <dbReference type="NCBI Taxonomy" id="1484693"/>
    <lineage>
        <taxon>Bacteria</taxon>
        <taxon>Pseudomonadati</taxon>
        <taxon>Pseudomonadota</taxon>
        <taxon>Betaproteobacteria</taxon>
        <taxon>Burkholderiales</taxon>
        <taxon>Comamonadaceae</taxon>
        <taxon>Rhodoferax</taxon>
    </lineage>
</organism>
<feature type="transmembrane region" description="Helical" evidence="6">
    <location>
        <begin position="349"/>
        <end position="368"/>
    </location>
</feature>
<keyword evidence="6" id="KW-1133">Transmembrane helix</keyword>
<dbReference type="SUPFAM" id="SSF47384">
    <property type="entry name" value="Homodimeric domain of signal transducing histidine kinase"/>
    <property type="match status" value="1"/>
</dbReference>
<evidence type="ECO:0000259" key="7">
    <source>
        <dbReference type="PROSITE" id="PS50109"/>
    </source>
</evidence>
<evidence type="ECO:0000256" key="4">
    <source>
        <dbReference type="ARBA" id="ARBA00022679"/>
    </source>
</evidence>
<evidence type="ECO:0000313" key="8">
    <source>
        <dbReference type="EMBL" id="APW44321.1"/>
    </source>
</evidence>
<reference evidence="8 9" key="1">
    <citation type="submission" date="2017-01" db="EMBL/GenBank/DDBJ databases">
        <authorList>
            <person name="Mah S.A."/>
            <person name="Swanson W.J."/>
            <person name="Moy G.W."/>
            <person name="Vacquier V.D."/>
        </authorList>
    </citation>
    <scope>NUCLEOTIDE SEQUENCE [LARGE SCALE GENOMIC DNA]</scope>
    <source>
        <strain evidence="8 9">DSM 22694</strain>
    </source>
</reference>
<dbReference type="eggNOG" id="COG2205">
    <property type="taxonomic scope" value="Bacteria"/>
</dbReference>
<dbReference type="CDD" id="cd16922">
    <property type="entry name" value="HATPase_EvgS-ArcB-TorS-like"/>
    <property type="match status" value="1"/>
</dbReference>
<dbReference type="InterPro" id="IPR003661">
    <property type="entry name" value="HisK_dim/P_dom"/>
</dbReference>
<feature type="transmembrane region" description="Helical" evidence="6">
    <location>
        <begin position="228"/>
        <end position="247"/>
    </location>
</feature>
<dbReference type="SMART" id="SM00388">
    <property type="entry name" value="HisKA"/>
    <property type="match status" value="1"/>
</dbReference>
<feature type="transmembrane region" description="Helical" evidence="6">
    <location>
        <begin position="290"/>
        <end position="310"/>
    </location>
</feature>
<dbReference type="Pfam" id="PF07696">
    <property type="entry name" value="7TMR-DISMED2"/>
    <property type="match status" value="1"/>
</dbReference>
<dbReference type="InterPro" id="IPR004358">
    <property type="entry name" value="Sig_transdc_His_kin-like_C"/>
</dbReference>
<dbReference type="Pfam" id="PF00512">
    <property type="entry name" value="HisKA"/>
    <property type="match status" value="1"/>
</dbReference>
<proteinExistence type="predicted"/>
<feature type="domain" description="Histidine kinase" evidence="7">
    <location>
        <begin position="427"/>
        <end position="643"/>
    </location>
</feature>
<dbReference type="Pfam" id="PF02518">
    <property type="entry name" value="HATPase_c"/>
    <property type="match status" value="1"/>
</dbReference>
<dbReference type="InterPro" id="IPR036097">
    <property type="entry name" value="HisK_dim/P_sf"/>
</dbReference>
<dbReference type="SUPFAM" id="SSF55874">
    <property type="entry name" value="ATPase domain of HSP90 chaperone/DNA topoisomerase II/histidine kinase"/>
    <property type="match status" value="1"/>
</dbReference>
<dbReference type="PANTHER" id="PTHR43047:SF64">
    <property type="entry name" value="HISTIDINE KINASE CONTAINING CHEY-HOMOLOGOUS RECEIVER DOMAIN AND PAS DOMAIN-RELATED"/>
    <property type="match status" value="1"/>
</dbReference>
<comment type="catalytic activity">
    <reaction evidence="1">
        <text>ATP + protein L-histidine = ADP + protein N-phospho-L-histidine.</text>
        <dbReference type="EC" id="2.7.13.3"/>
    </reaction>
</comment>
<keyword evidence="6" id="KW-0812">Transmembrane</keyword>
<gene>
    <name evidence="8" type="ORF">RS694_18535</name>
</gene>
<feature type="transmembrane region" description="Helical" evidence="6">
    <location>
        <begin position="196"/>
        <end position="216"/>
    </location>
</feature>
<dbReference type="PANTHER" id="PTHR43047">
    <property type="entry name" value="TWO-COMPONENT HISTIDINE PROTEIN KINASE"/>
    <property type="match status" value="1"/>
</dbReference>
<sequence>MLAAQATEQALDGTHPRMDLAPVLSVLEDPTATLTADAVAALPATHLRATVATDFILGYSRSAFWYHATLRNSASDTHDYWLEVGDARLHDVSAHIQQQGQWHHAQAGAAYPVAERPITAHSAVFPVRLAPGEVVQVYVRVVSPTALNTRFVLWDPTAFRAAEARENLIDGILFGGLLLVVGYNAFIALSVRERSFLYLALGALFFLINQIALRGYGAQYLWPGTPLWARASMAPTLMLATALIIFFQRRMLQTATLTPRWDRALMAMGWALLVLVPIGAWVDYRFAARAFNWIGLAGMVAFVVVSVIGYRNRLRAMGLYVLASLVLVFSTTPVTLLAMGLTIDPERLRWVPVAGMLLTMLLWSYALHAHFSQLQKAREQAQDALLAQQGSEQVRLERTVLERTDQLRDALARANAANRGKSLLLAHISHDLRAPVATILGYARQWRQQAVGHAAPAAIERNAHYQMSLIEDLLDYACVELDEAVLYPQTGDLPDFLTDIGADARQLAEQADLRCELALDTGLPRQVVADFKRLRQALMNLLSNAVKFTPHGGIALRVTVVAQSPASCQLLFEVEDTGIGLSAEALQRIFEPFELGPAPGQPSGVGLGLAISSHYLKLMGSSLQVQSQPGQGSRFHFTLSLPVMDAPAA</sequence>
<dbReference type="PROSITE" id="PS50109">
    <property type="entry name" value="HIS_KIN"/>
    <property type="match status" value="1"/>
</dbReference>
<dbReference type="AlphaFoldDB" id="A0A1P8KE78"/>
<dbReference type="GO" id="GO:0000155">
    <property type="term" value="F:phosphorelay sensor kinase activity"/>
    <property type="evidence" value="ECO:0007669"/>
    <property type="project" value="InterPro"/>
</dbReference>
<dbReference type="InterPro" id="IPR036890">
    <property type="entry name" value="HATPase_C_sf"/>
</dbReference>
<evidence type="ECO:0000256" key="1">
    <source>
        <dbReference type="ARBA" id="ARBA00000085"/>
    </source>
</evidence>
<dbReference type="Gene3D" id="2.60.40.2380">
    <property type="match status" value="1"/>
</dbReference>
<protein>
    <recommendedName>
        <fullName evidence="2">histidine kinase</fullName>
        <ecNumber evidence="2">2.7.13.3</ecNumber>
    </recommendedName>
</protein>
<keyword evidence="3" id="KW-0597">Phosphoprotein</keyword>
<name>A0A1P8KE78_9BURK</name>
<evidence type="ECO:0000256" key="3">
    <source>
        <dbReference type="ARBA" id="ARBA00022553"/>
    </source>
</evidence>
<dbReference type="EMBL" id="CP019239">
    <property type="protein sequence ID" value="APW44321.1"/>
    <property type="molecule type" value="Genomic_DNA"/>
</dbReference>
<evidence type="ECO:0000313" key="9">
    <source>
        <dbReference type="Proteomes" id="UP000186110"/>
    </source>
</evidence>
<dbReference type="Proteomes" id="UP000186110">
    <property type="component" value="Chromosome"/>
</dbReference>
<dbReference type="EC" id="2.7.13.3" evidence="2"/>
<feature type="transmembrane region" description="Helical" evidence="6">
    <location>
        <begin position="267"/>
        <end position="284"/>
    </location>
</feature>
<dbReference type="SMART" id="SM00387">
    <property type="entry name" value="HATPase_c"/>
    <property type="match status" value="1"/>
</dbReference>
<feature type="transmembrane region" description="Helical" evidence="6">
    <location>
        <begin position="317"/>
        <end position="343"/>
    </location>
</feature>
<dbReference type="Gene3D" id="1.10.287.130">
    <property type="match status" value="1"/>
</dbReference>
<dbReference type="STRING" id="1484693.RS694_18535"/>
<dbReference type="Gene3D" id="3.30.565.10">
    <property type="entry name" value="Histidine kinase-like ATPase, C-terminal domain"/>
    <property type="match status" value="1"/>
</dbReference>
<dbReference type="InterPro" id="IPR005467">
    <property type="entry name" value="His_kinase_dom"/>
</dbReference>
<evidence type="ECO:0000256" key="5">
    <source>
        <dbReference type="ARBA" id="ARBA00022777"/>
    </source>
</evidence>
<dbReference type="InterPro" id="IPR011623">
    <property type="entry name" value="7TMR_DISM_rcpt_extracell_dom1"/>
</dbReference>
<evidence type="ECO:0000256" key="6">
    <source>
        <dbReference type="SAM" id="Phobius"/>
    </source>
</evidence>
<keyword evidence="9" id="KW-1185">Reference proteome</keyword>
<keyword evidence="4" id="KW-0808">Transferase</keyword>
<accession>A0A1P8KE78</accession>
<dbReference type="InterPro" id="IPR003594">
    <property type="entry name" value="HATPase_dom"/>
</dbReference>
<dbReference type="InterPro" id="IPR011622">
    <property type="entry name" value="7TMR_DISM_rcpt_extracell_dom2"/>
</dbReference>